<dbReference type="SUPFAM" id="SSF51294">
    <property type="entry name" value="Hedgehog/intein (Hint) domain"/>
    <property type="match status" value="1"/>
</dbReference>
<feature type="compositionally biased region" description="Gly residues" evidence="1">
    <location>
        <begin position="1013"/>
        <end position="1027"/>
    </location>
</feature>
<name>A0AA45V901_BIFLN</name>
<dbReference type="EMBL" id="FNRW01000005">
    <property type="protein sequence ID" value="SEB65081.1"/>
    <property type="molecule type" value="Genomic_DNA"/>
</dbReference>
<comment type="caution">
    <text evidence="3">The sequence shown here is derived from an EMBL/GenBank/DDBJ whole genome shotgun (WGS) entry which is preliminary data.</text>
</comment>
<dbReference type="GeneID" id="69579263"/>
<dbReference type="InterPro" id="IPR027417">
    <property type="entry name" value="P-loop_NTPase"/>
</dbReference>
<sequence length="1063" mass="117470">MIRFEYEYPVRVKTQAGDSVEFDPANNGGHRALLDRQIAKWQAGYPEAKAARLEFIDRDRHVAVLVDRQSSSVDMRDDSSLEVNLSAEHSKPSKGAEVQAVYETKYPGYRLTVFHPYEGKALLERLTDAQATARAQIATELGLHDWDLRVTPLEDGGWKVLLDEGITYQPSKMDTRMEKACLTVGRLGWWFDADPDTGVIEIHPGEPPTFPKLVPFPFDRIGDPTVRDKTPFGIRLARPGETGEPAFVDWTQSLGLLIAGLSGGGKALPLDARIPVPVSERFPAGWARNRDLKEGDPVYGRDGRIIPIKDFSDVEELPIYRLTLSDGQILECADNHLWTVSDSVMRQAMSDERGRERREQTIRLVNRLRDEAATVGDGVRANRRHIAIDHGLPPNVTQNCAERHDLVGSDGLCDEAELLHAIADERESYVMPGGVWANTVETILTAREISENPKPHGKCWGIRLANPIENPDANLPLGPYFLGTWLGDGISRAGAICLNDDDEPHMQPDILSSLGGSIRRGKVEHGAHTWFYDMDDGRILVTELKRLGLYMDKHIPAVYLRASKSQRLALLQGLMDTDGSVSSRGSCELCFTNQRLAETALELIRSLGIAAGMHSGRAGYTKDGERVEAGIRYRIRFTTSKPVFRLPRKLARLKTDTRSTQDWLYITSCEPTGRTEPVRCLNVATDDHLFLMGGFVPTHNSVTINDVTTLGIGTGAELYVIDHSTKATDYYWCRPWIADRGWGADSLLQTAGLLKWLLDDIEDGGERARAWKSHGWQNWYDDLSDEDKRRYPYRLIVVDELSQLTVGAKDATSLPKNPLPPVMEKMFEQQVKALILSTLIRILQIGRAYGYRVVVATQIASSTTGMPPALRGNLGNKVIMGAKVNDAQKNLIFNIAKDVPDIPANVIDEGVSKGAGLSEMEGQPPYDFKSSFPMLGHHAGVAALGKALAERIGLPDGIGMDEYLDSLDKDTPSNPEFEQRVMERIRFPEAESYLRFPFLQAIKDKWDESLDEYGGGPADAGSGGNGDDGTAPAGRPVAPAASGPEPSGPLMDAAELARIMRRG</sequence>
<dbReference type="Gene3D" id="3.40.50.300">
    <property type="entry name" value="P-loop containing nucleotide triphosphate hydrolases"/>
    <property type="match status" value="1"/>
</dbReference>
<dbReference type="Gene3D" id="3.10.28.10">
    <property type="entry name" value="Homing endonucleases"/>
    <property type="match status" value="1"/>
</dbReference>
<protein>
    <submittedName>
        <fullName evidence="3">Replicative DNA helicase</fullName>
    </submittedName>
</protein>
<dbReference type="InterPro" id="IPR027434">
    <property type="entry name" value="Homing_endonucl"/>
</dbReference>
<evidence type="ECO:0000256" key="1">
    <source>
        <dbReference type="SAM" id="MobiDB-lite"/>
    </source>
</evidence>
<gene>
    <name evidence="3" type="ORF">SAMN04489748_1660</name>
</gene>
<dbReference type="GO" id="GO:0004519">
    <property type="term" value="F:endonuclease activity"/>
    <property type="evidence" value="ECO:0007669"/>
    <property type="project" value="InterPro"/>
</dbReference>
<dbReference type="GO" id="GO:0004386">
    <property type="term" value="F:helicase activity"/>
    <property type="evidence" value="ECO:0007669"/>
    <property type="project" value="UniProtKB-KW"/>
</dbReference>
<dbReference type="RefSeq" id="WP_013582744.1">
    <property type="nucleotide sequence ID" value="NZ_FNRW01000005.1"/>
</dbReference>
<dbReference type="InterPro" id="IPR036844">
    <property type="entry name" value="Hint_dom_sf"/>
</dbReference>
<accession>A0AA45V901</accession>
<dbReference type="InterPro" id="IPR004042">
    <property type="entry name" value="Intein_endonuc_central"/>
</dbReference>
<dbReference type="Proteomes" id="UP000182842">
    <property type="component" value="Unassembled WGS sequence"/>
</dbReference>
<evidence type="ECO:0000313" key="4">
    <source>
        <dbReference type="Proteomes" id="UP000182842"/>
    </source>
</evidence>
<keyword evidence="3" id="KW-0547">Nucleotide-binding</keyword>
<reference evidence="3 4" key="1">
    <citation type="submission" date="2016-10" db="EMBL/GenBank/DDBJ databases">
        <authorList>
            <person name="Varghese N."/>
            <person name="Submissions S."/>
        </authorList>
    </citation>
    <scope>NUCLEOTIDE SEQUENCE [LARGE SCALE GENOMIC DNA]</scope>
    <source>
        <strain evidence="3 4">DSM 20219</strain>
    </source>
</reference>
<keyword evidence="3" id="KW-0347">Helicase</keyword>
<keyword evidence="3" id="KW-0067">ATP-binding</keyword>
<evidence type="ECO:0000259" key="2">
    <source>
        <dbReference type="PROSITE" id="PS50819"/>
    </source>
</evidence>
<feature type="domain" description="DOD-type homing endonuclease" evidence="2">
    <location>
        <begin position="481"/>
        <end position="609"/>
    </location>
</feature>
<organism evidence="3 4">
    <name type="scientific">Bifidobacterium longum</name>
    <dbReference type="NCBI Taxonomy" id="216816"/>
    <lineage>
        <taxon>Bacteria</taxon>
        <taxon>Bacillati</taxon>
        <taxon>Actinomycetota</taxon>
        <taxon>Actinomycetes</taxon>
        <taxon>Bifidobacteriales</taxon>
        <taxon>Bifidobacteriaceae</taxon>
        <taxon>Bifidobacterium</taxon>
    </lineage>
</organism>
<feature type="compositionally biased region" description="Low complexity" evidence="1">
    <location>
        <begin position="1028"/>
        <end position="1049"/>
    </location>
</feature>
<evidence type="ECO:0000313" key="3">
    <source>
        <dbReference type="EMBL" id="SEB65081.1"/>
    </source>
</evidence>
<dbReference type="PROSITE" id="PS50819">
    <property type="entry name" value="INTEIN_ENDONUCLEASE"/>
    <property type="match status" value="1"/>
</dbReference>
<dbReference type="SUPFAM" id="SSF55608">
    <property type="entry name" value="Homing endonucleases"/>
    <property type="match status" value="1"/>
</dbReference>
<dbReference type="AlphaFoldDB" id="A0AA45V901"/>
<proteinExistence type="predicted"/>
<feature type="region of interest" description="Disordered" evidence="1">
    <location>
        <begin position="1010"/>
        <end position="1051"/>
    </location>
</feature>
<keyword evidence="3" id="KW-0378">Hydrolase</keyword>